<evidence type="ECO:0000256" key="1">
    <source>
        <dbReference type="ARBA" id="ARBA00001971"/>
    </source>
</evidence>
<dbReference type="OrthoDB" id="3945418at2759"/>
<keyword evidence="6 8" id="KW-0408">Iron</keyword>
<dbReference type="AlphaFoldDB" id="A0A0J6FD41"/>
<evidence type="ECO:0000256" key="9">
    <source>
        <dbReference type="RuleBase" id="RU000461"/>
    </source>
</evidence>
<dbReference type="PRINTS" id="PR00385">
    <property type="entry name" value="P450"/>
</dbReference>
<gene>
    <name evidence="10" type="ORF">CPAG_03490</name>
</gene>
<sequence length="508" mass="57705">MKPFVLTEFGFQSHWILLAALYLAGWAVYQGIKTLYWHPLAKFPGPRIGALTRLYKTYVECVAQGSFVHLLEEHHARYGDIVRVGPNELHFSNPATYLEIYNPSNRWDKEESLYHSFGEDRSSFGFLTYKEAKERKDVLNRMLSRKAILGSQGIVQEKVVELCKSFERKKNSTVNLFYAFRCMSIDVITYLCFGSSVDAINAPDHQAPIIIAMDASLPVFVRFKHSAFYKSMIVNCPPAISKIVSPLTAGLVDLQQLLKGQIKEMTEDPSTLEKLPHSRTVFHELLRPEAYKSRTVPCADSLYEEAQALMFGGADTTGTTLMHGTFYILKQPEVYRRLKEEIHAVWPNLNTLPDLTDLEKLPYLTAVLKESLRMSPGVASALPRIVPPSGAKISGQFIPGGTVVGMSSHFVHRSETVFEKPNEFIPDRWLGEKGSQLDKWLFSFSHGPRSCLGQNLAWAELYFCFAHLYRKFDIEMDPSSPRELQWRDRFLPEYIGPHLKAKITPVAS</sequence>
<reference evidence="11" key="3">
    <citation type="journal article" date="2010" name="Genome Res.">
        <title>Population genomic sequencing of Coccidioides fungi reveals recent hybridization and transposon control.</title>
        <authorList>
            <person name="Neafsey D.E."/>
            <person name="Barker B.M."/>
            <person name="Sharpton T.J."/>
            <person name="Stajich J.E."/>
            <person name="Park D.J."/>
            <person name="Whiston E."/>
            <person name="Hung C.-Y."/>
            <person name="McMahan C."/>
            <person name="White J."/>
            <person name="Sykes S."/>
            <person name="Heiman D."/>
            <person name="Young S."/>
            <person name="Zeng Q."/>
            <person name="Abouelleil A."/>
            <person name="Aftuck L."/>
            <person name="Bessette D."/>
            <person name="Brown A."/>
            <person name="FitzGerald M."/>
            <person name="Lui A."/>
            <person name="Macdonald J.P."/>
            <person name="Priest M."/>
            <person name="Orbach M.J."/>
            <person name="Galgiani J.N."/>
            <person name="Kirkland T.N."/>
            <person name="Cole G.T."/>
            <person name="Birren B.W."/>
            <person name="Henn M.R."/>
            <person name="Taylor J.W."/>
            <person name="Rounsley S.D."/>
        </authorList>
    </citation>
    <scope>NUCLEOTIDE SEQUENCE [LARGE SCALE GENOMIC DNA]</scope>
    <source>
        <strain evidence="11">RMSCC 3488</strain>
    </source>
</reference>
<dbReference type="GO" id="GO:0005506">
    <property type="term" value="F:iron ion binding"/>
    <property type="evidence" value="ECO:0007669"/>
    <property type="project" value="InterPro"/>
</dbReference>
<dbReference type="InterPro" id="IPR017972">
    <property type="entry name" value="Cyt_P450_CS"/>
</dbReference>
<dbReference type="PROSITE" id="PS00086">
    <property type="entry name" value="CYTOCHROME_P450"/>
    <property type="match status" value="1"/>
</dbReference>
<keyword evidence="5 9" id="KW-0560">Oxidoreductase</keyword>
<evidence type="ECO:0000256" key="7">
    <source>
        <dbReference type="ARBA" id="ARBA00023033"/>
    </source>
</evidence>
<dbReference type="PANTHER" id="PTHR24305:SF157">
    <property type="entry name" value="N-ACETYLTRYPTOPHAN 6-HYDROXYLASE IVOC-RELATED"/>
    <property type="match status" value="1"/>
</dbReference>
<evidence type="ECO:0000256" key="6">
    <source>
        <dbReference type="ARBA" id="ARBA00023004"/>
    </source>
</evidence>
<dbReference type="EMBL" id="DS268110">
    <property type="protein sequence ID" value="KMM67155.1"/>
    <property type="molecule type" value="Genomic_DNA"/>
</dbReference>
<dbReference type="VEuPathDB" id="FungiDB:CPAG_03490"/>
<comment type="cofactor">
    <cofactor evidence="1 8">
        <name>heme</name>
        <dbReference type="ChEBI" id="CHEBI:30413"/>
    </cofactor>
</comment>
<evidence type="ECO:0000256" key="5">
    <source>
        <dbReference type="ARBA" id="ARBA00023002"/>
    </source>
</evidence>
<evidence type="ECO:0000313" key="10">
    <source>
        <dbReference type="EMBL" id="KMM67155.1"/>
    </source>
</evidence>
<evidence type="ECO:0000256" key="8">
    <source>
        <dbReference type="PIRSR" id="PIRSR602401-1"/>
    </source>
</evidence>
<dbReference type="InterPro" id="IPR050121">
    <property type="entry name" value="Cytochrome_P450_monoxygenase"/>
</dbReference>
<evidence type="ECO:0000256" key="3">
    <source>
        <dbReference type="ARBA" id="ARBA00022617"/>
    </source>
</evidence>
<feature type="binding site" description="axial binding residue" evidence="8">
    <location>
        <position position="451"/>
    </location>
    <ligand>
        <name>heme</name>
        <dbReference type="ChEBI" id="CHEBI:30413"/>
    </ligand>
    <ligandPart>
        <name>Fe</name>
        <dbReference type="ChEBI" id="CHEBI:18248"/>
    </ligandPart>
</feature>
<reference evidence="10 11" key="1">
    <citation type="submission" date="2007-06" db="EMBL/GenBank/DDBJ databases">
        <title>The Genome Sequence of Coccidioides posadasii RMSCC_3488.</title>
        <authorList>
            <consortium name="Coccidioides Genome Resources Consortium"/>
            <consortium name="The Broad Institute Genome Sequencing Platform"/>
            <person name="Henn M.R."/>
            <person name="Sykes S."/>
            <person name="Young S."/>
            <person name="Jaffe D."/>
            <person name="Berlin A."/>
            <person name="Alvarez P."/>
            <person name="Butler J."/>
            <person name="Gnerre S."/>
            <person name="Grabherr M."/>
            <person name="Mauceli E."/>
            <person name="Brockman W."/>
            <person name="Kodira C."/>
            <person name="Alvarado L."/>
            <person name="Zeng Q."/>
            <person name="Crawford M."/>
            <person name="Antoine C."/>
            <person name="Devon K."/>
            <person name="Galgiani J."/>
            <person name="Orsborn K."/>
            <person name="Lewis M.L."/>
            <person name="Nusbaum C."/>
            <person name="Galagan J."/>
            <person name="Birren B."/>
        </authorList>
    </citation>
    <scope>NUCLEOTIDE SEQUENCE [LARGE SCALE GENOMIC DNA]</scope>
    <source>
        <strain evidence="10 11">RMSCC 3488</strain>
    </source>
</reference>
<organism evidence="10 11">
    <name type="scientific">Coccidioides posadasii RMSCC 3488</name>
    <dbReference type="NCBI Taxonomy" id="454284"/>
    <lineage>
        <taxon>Eukaryota</taxon>
        <taxon>Fungi</taxon>
        <taxon>Dikarya</taxon>
        <taxon>Ascomycota</taxon>
        <taxon>Pezizomycotina</taxon>
        <taxon>Eurotiomycetes</taxon>
        <taxon>Eurotiomycetidae</taxon>
        <taxon>Onygenales</taxon>
        <taxon>Onygenaceae</taxon>
        <taxon>Coccidioides</taxon>
    </lineage>
</organism>
<dbReference type="PANTHER" id="PTHR24305">
    <property type="entry name" value="CYTOCHROME P450"/>
    <property type="match status" value="1"/>
</dbReference>
<dbReference type="InterPro" id="IPR036396">
    <property type="entry name" value="Cyt_P450_sf"/>
</dbReference>
<dbReference type="GO" id="GO:0020037">
    <property type="term" value="F:heme binding"/>
    <property type="evidence" value="ECO:0007669"/>
    <property type="project" value="InterPro"/>
</dbReference>
<keyword evidence="7 9" id="KW-0503">Monooxygenase</keyword>
<name>A0A0J6FD41_COCPO</name>
<evidence type="ECO:0000256" key="2">
    <source>
        <dbReference type="ARBA" id="ARBA00010617"/>
    </source>
</evidence>
<dbReference type="InterPro" id="IPR001128">
    <property type="entry name" value="Cyt_P450"/>
</dbReference>
<evidence type="ECO:0000313" key="11">
    <source>
        <dbReference type="Proteomes" id="UP000054567"/>
    </source>
</evidence>
<dbReference type="Proteomes" id="UP000054567">
    <property type="component" value="Unassembled WGS sequence"/>
</dbReference>
<keyword evidence="3 8" id="KW-0349">Heme</keyword>
<comment type="similarity">
    <text evidence="2 9">Belongs to the cytochrome P450 family.</text>
</comment>
<dbReference type="PRINTS" id="PR00463">
    <property type="entry name" value="EP450I"/>
</dbReference>
<accession>A0A0J6FD41</accession>
<dbReference type="GO" id="GO:0004497">
    <property type="term" value="F:monooxygenase activity"/>
    <property type="evidence" value="ECO:0007669"/>
    <property type="project" value="UniProtKB-KW"/>
</dbReference>
<dbReference type="CDD" id="cd11062">
    <property type="entry name" value="CYP58-like"/>
    <property type="match status" value="1"/>
</dbReference>
<evidence type="ECO:0000256" key="4">
    <source>
        <dbReference type="ARBA" id="ARBA00022723"/>
    </source>
</evidence>
<reference evidence="11" key="2">
    <citation type="journal article" date="2009" name="Genome Res.">
        <title>Comparative genomic analyses of the human fungal pathogens Coccidioides and their relatives.</title>
        <authorList>
            <person name="Sharpton T.J."/>
            <person name="Stajich J.E."/>
            <person name="Rounsley S.D."/>
            <person name="Gardner M.J."/>
            <person name="Wortman J.R."/>
            <person name="Jordar V.S."/>
            <person name="Maiti R."/>
            <person name="Kodira C.D."/>
            <person name="Neafsey D.E."/>
            <person name="Zeng Q."/>
            <person name="Hung C.-Y."/>
            <person name="McMahan C."/>
            <person name="Muszewska A."/>
            <person name="Grynberg M."/>
            <person name="Mandel M.A."/>
            <person name="Kellner E.M."/>
            <person name="Barker B.M."/>
            <person name="Galgiani J.N."/>
            <person name="Orbach M.J."/>
            <person name="Kirkland T.N."/>
            <person name="Cole G.T."/>
            <person name="Henn M.R."/>
            <person name="Birren B.W."/>
            <person name="Taylor J.W."/>
        </authorList>
    </citation>
    <scope>NUCLEOTIDE SEQUENCE [LARGE SCALE GENOMIC DNA]</scope>
    <source>
        <strain evidence="11">RMSCC 3488</strain>
    </source>
</reference>
<dbReference type="GO" id="GO:0016705">
    <property type="term" value="F:oxidoreductase activity, acting on paired donors, with incorporation or reduction of molecular oxygen"/>
    <property type="evidence" value="ECO:0007669"/>
    <property type="project" value="InterPro"/>
</dbReference>
<protein>
    <submittedName>
        <fullName evidence="10">Cytochrome P450 monooxygenase</fullName>
    </submittedName>
</protein>
<dbReference type="SUPFAM" id="SSF48264">
    <property type="entry name" value="Cytochrome P450"/>
    <property type="match status" value="1"/>
</dbReference>
<proteinExistence type="inferred from homology"/>
<dbReference type="Gene3D" id="1.10.630.10">
    <property type="entry name" value="Cytochrome P450"/>
    <property type="match status" value="1"/>
</dbReference>
<dbReference type="Pfam" id="PF00067">
    <property type="entry name" value="p450"/>
    <property type="match status" value="1"/>
</dbReference>
<keyword evidence="4 8" id="KW-0479">Metal-binding</keyword>
<dbReference type="InterPro" id="IPR002401">
    <property type="entry name" value="Cyt_P450_E_grp-I"/>
</dbReference>